<feature type="domain" description="Peptidase S53" evidence="5">
    <location>
        <begin position="69"/>
        <end position="390"/>
    </location>
</feature>
<dbReference type="RefSeq" id="WP_285579817.1">
    <property type="nucleotide sequence ID" value="NZ_BSTK01000013.1"/>
</dbReference>
<proteinExistence type="predicted"/>
<keyword evidence="3" id="KW-0720">Serine protease</keyword>
<dbReference type="EMBL" id="BSTK01000013">
    <property type="protein sequence ID" value="GLY89505.1"/>
    <property type="molecule type" value="Genomic_DNA"/>
</dbReference>
<dbReference type="Proteomes" id="UP001165074">
    <property type="component" value="Unassembled WGS sequence"/>
</dbReference>
<keyword evidence="4" id="KW-0732">Signal</keyword>
<evidence type="ECO:0000256" key="2">
    <source>
        <dbReference type="ARBA" id="ARBA00022801"/>
    </source>
</evidence>
<gene>
    <name evidence="6" type="ORF">Airi02_074340</name>
</gene>
<reference evidence="6" key="1">
    <citation type="submission" date="2023-03" db="EMBL/GenBank/DDBJ databases">
        <title>Actinoallomurus iriomotensis NBRC 103684.</title>
        <authorList>
            <person name="Ichikawa N."/>
            <person name="Sato H."/>
            <person name="Tonouchi N."/>
        </authorList>
    </citation>
    <scope>NUCLEOTIDE SEQUENCE</scope>
    <source>
        <strain evidence="6">NBRC 103684</strain>
    </source>
</reference>
<dbReference type="PANTHER" id="PTHR14218:SF15">
    <property type="entry name" value="TRIPEPTIDYL-PEPTIDASE 1"/>
    <property type="match status" value="1"/>
</dbReference>
<sequence length="390" mass="39281">MRRRLTGTVLGGLILALVPFLTVPAQAAVPFHHACATVHKGRASCTALVRSDIAMSAKSLRKKAAAPSGLAPADLQDAYKLPSSTAGSGQTVAIVDAYDAPTAEADLGVYRSQYGLPACTTANGCFKKVDQKGGTSYPKTDGGWAQEISLDLDMVSAVCPNCKIVLVEADSPSFADLGAAVNTAAGLANVVSNSYGGSDASDDDYGKYYDHDGVAMTVSSGDSGYGVEYPASSKYVTAVGGTSLKTASNSRGWDETVWDGAGSGCSDQNAALSAQADADTGCAGRAVADVSAVADPATGVAVYDSTAYQGQSGWMVFGGTSVAAPVIAGVYGLAGNASDVDNNTPYAHKDALFDVTSGSNGSCPTAQLCTARTGWDGPTGLGTPNGVGAF</sequence>
<dbReference type="GO" id="GO:0004252">
    <property type="term" value="F:serine-type endopeptidase activity"/>
    <property type="evidence" value="ECO:0007669"/>
    <property type="project" value="InterPro"/>
</dbReference>
<accession>A0A9W6S6Z1</accession>
<dbReference type="Gene3D" id="3.40.50.200">
    <property type="entry name" value="Peptidase S8/S53 domain"/>
    <property type="match status" value="1"/>
</dbReference>
<evidence type="ECO:0000256" key="4">
    <source>
        <dbReference type="SAM" id="SignalP"/>
    </source>
</evidence>
<dbReference type="InterPro" id="IPR030400">
    <property type="entry name" value="Sedolisin_dom"/>
</dbReference>
<dbReference type="AlphaFoldDB" id="A0A9W6S6Z1"/>
<dbReference type="CDD" id="cd04056">
    <property type="entry name" value="Peptidases_S53"/>
    <property type="match status" value="1"/>
</dbReference>
<evidence type="ECO:0000256" key="1">
    <source>
        <dbReference type="ARBA" id="ARBA00022670"/>
    </source>
</evidence>
<evidence type="ECO:0000256" key="3">
    <source>
        <dbReference type="ARBA" id="ARBA00022825"/>
    </source>
</evidence>
<keyword evidence="1" id="KW-0645">Protease</keyword>
<keyword evidence="7" id="KW-1185">Reference proteome</keyword>
<feature type="signal peptide" evidence="4">
    <location>
        <begin position="1"/>
        <end position="27"/>
    </location>
</feature>
<evidence type="ECO:0000313" key="7">
    <source>
        <dbReference type="Proteomes" id="UP001165074"/>
    </source>
</evidence>
<dbReference type="GO" id="GO:0008240">
    <property type="term" value="F:tripeptidyl-peptidase activity"/>
    <property type="evidence" value="ECO:0007669"/>
    <property type="project" value="TreeGrafter"/>
</dbReference>
<keyword evidence="2" id="KW-0378">Hydrolase</keyword>
<dbReference type="PROSITE" id="PS00138">
    <property type="entry name" value="SUBTILASE_SER"/>
    <property type="match status" value="1"/>
</dbReference>
<feature type="chain" id="PRO_5040745654" evidence="4">
    <location>
        <begin position="28"/>
        <end position="390"/>
    </location>
</feature>
<dbReference type="GO" id="GO:0006508">
    <property type="term" value="P:proteolysis"/>
    <property type="evidence" value="ECO:0007669"/>
    <property type="project" value="UniProtKB-KW"/>
</dbReference>
<dbReference type="PROSITE" id="PS51695">
    <property type="entry name" value="SEDOLISIN"/>
    <property type="match status" value="1"/>
</dbReference>
<name>A0A9W6S6Z1_9ACTN</name>
<dbReference type="InterPro" id="IPR023828">
    <property type="entry name" value="Peptidase_S8_Ser-AS"/>
</dbReference>
<evidence type="ECO:0000313" key="6">
    <source>
        <dbReference type="EMBL" id="GLY89505.1"/>
    </source>
</evidence>
<dbReference type="PANTHER" id="PTHR14218">
    <property type="entry name" value="PROTEASE S8 TRIPEPTIDYL PEPTIDASE I CLN2"/>
    <property type="match status" value="1"/>
</dbReference>
<dbReference type="SUPFAM" id="SSF52743">
    <property type="entry name" value="Subtilisin-like"/>
    <property type="match status" value="1"/>
</dbReference>
<protein>
    <submittedName>
        <fullName evidence="6">Peptidase S8</fullName>
    </submittedName>
</protein>
<dbReference type="InterPro" id="IPR050819">
    <property type="entry name" value="Tripeptidyl-peptidase_I"/>
</dbReference>
<dbReference type="InterPro" id="IPR036852">
    <property type="entry name" value="Peptidase_S8/S53_dom_sf"/>
</dbReference>
<comment type="caution">
    <text evidence="6">The sequence shown here is derived from an EMBL/GenBank/DDBJ whole genome shotgun (WGS) entry which is preliminary data.</text>
</comment>
<organism evidence="6 7">
    <name type="scientific">Actinoallomurus iriomotensis</name>
    <dbReference type="NCBI Taxonomy" id="478107"/>
    <lineage>
        <taxon>Bacteria</taxon>
        <taxon>Bacillati</taxon>
        <taxon>Actinomycetota</taxon>
        <taxon>Actinomycetes</taxon>
        <taxon>Streptosporangiales</taxon>
        <taxon>Thermomonosporaceae</taxon>
        <taxon>Actinoallomurus</taxon>
    </lineage>
</organism>
<evidence type="ECO:0000259" key="5">
    <source>
        <dbReference type="PROSITE" id="PS51695"/>
    </source>
</evidence>